<reference evidence="13" key="1">
    <citation type="submission" date="2020-07" db="EMBL/GenBank/DDBJ databases">
        <title>Multicomponent nature underlies the extraordinary mechanical properties of spider dragline silk.</title>
        <authorList>
            <person name="Kono N."/>
            <person name="Nakamura H."/>
            <person name="Mori M."/>
            <person name="Yoshida Y."/>
            <person name="Ohtoshi R."/>
            <person name="Malay A.D."/>
            <person name="Moran D.A.P."/>
            <person name="Tomita M."/>
            <person name="Numata K."/>
            <person name="Arakawa K."/>
        </authorList>
    </citation>
    <scope>NUCLEOTIDE SEQUENCE</scope>
</reference>
<dbReference type="Gene3D" id="1.25.40.20">
    <property type="entry name" value="Ankyrin repeat-containing domain"/>
    <property type="match status" value="2"/>
</dbReference>
<dbReference type="AlphaFoldDB" id="A0A8X6KKM0"/>
<evidence type="ECO:0000256" key="8">
    <source>
        <dbReference type="ARBA" id="ARBA00022737"/>
    </source>
</evidence>
<feature type="repeat" description="ANK" evidence="12">
    <location>
        <begin position="274"/>
        <end position="306"/>
    </location>
</feature>
<dbReference type="PANTHER" id="PTHR24161">
    <property type="entry name" value="ANK_REP_REGION DOMAIN-CONTAINING PROTEIN-RELATED"/>
    <property type="match status" value="1"/>
</dbReference>
<dbReference type="Gene3D" id="1.25.40.10">
    <property type="entry name" value="Tetratricopeptide repeat domain"/>
    <property type="match status" value="1"/>
</dbReference>
<comment type="subcellular location">
    <subcellularLocation>
        <location evidence="2">Secreted</location>
    </subcellularLocation>
    <subcellularLocation>
        <location evidence="1">Target cell membrane</location>
    </subcellularLocation>
</comment>
<evidence type="ECO:0000256" key="3">
    <source>
        <dbReference type="ARBA" id="ARBA00022483"/>
    </source>
</evidence>
<keyword evidence="11" id="KW-0472">Membrane</keyword>
<proteinExistence type="predicted"/>
<comment type="caution">
    <text evidence="13">The sequence shown here is derived from an EMBL/GenBank/DDBJ whole genome shotgun (WGS) entry which is preliminary data.</text>
</comment>
<evidence type="ECO:0000313" key="13">
    <source>
        <dbReference type="EMBL" id="GFQ78950.1"/>
    </source>
</evidence>
<dbReference type="Pfam" id="PF13374">
    <property type="entry name" value="TPR_10"/>
    <property type="match status" value="1"/>
</dbReference>
<dbReference type="SUPFAM" id="SSF48403">
    <property type="entry name" value="Ankyrin repeat"/>
    <property type="match status" value="1"/>
</dbReference>
<name>A0A8X6KKM0_TRICU</name>
<dbReference type="GO" id="GO:0044218">
    <property type="term" value="C:other organism cell membrane"/>
    <property type="evidence" value="ECO:0007669"/>
    <property type="project" value="UniProtKB-KW"/>
</dbReference>
<gene>
    <name evidence="13" type="ORF">TNCT_509941</name>
</gene>
<evidence type="ECO:0000256" key="7">
    <source>
        <dbReference type="ARBA" id="ARBA00022699"/>
    </source>
</evidence>
<dbReference type="GO" id="GO:0044231">
    <property type="term" value="C:host cell presynaptic membrane"/>
    <property type="evidence" value="ECO:0007669"/>
    <property type="project" value="UniProtKB-KW"/>
</dbReference>
<dbReference type="Proteomes" id="UP000887116">
    <property type="component" value="Unassembled WGS sequence"/>
</dbReference>
<keyword evidence="7" id="KW-0528">Neurotoxin</keyword>
<dbReference type="Pfam" id="PF00023">
    <property type="entry name" value="Ank"/>
    <property type="match status" value="1"/>
</dbReference>
<protein>
    <submittedName>
        <fullName evidence="13">Uncharacterized protein</fullName>
    </submittedName>
</protein>
<dbReference type="InterPro" id="IPR036770">
    <property type="entry name" value="Ankyrin_rpt-contain_sf"/>
</dbReference>
<dbReference type="GO" id="GO:0090729">
    <property type="term" value="F:toxin activity"/>
    <property type="evidence" value="ECO:0007669"/>
    <property type="project" value="UniProtKB-KW"/>
</dbReference>
<dbReference type="GO" id="GO:0005576">
    <property type="term" value="C:extracellular region"/>
    <property type="evidence" value="ECO:0007669"/>
    <property type="project" value="UniProtKB-SubCell"/>
</dbReference>
<accession>A0A8X6KKM0</accession>
<dbReference type="GO" id="GO:0006887">
    <property type="term" value="P:exocytosis"/>
    <property type="evidence" value="ECO:0007669"/>
    <property type="project" value="UniProtKB-KW"/>
</dbReference>
<feature type="repeat" description="ANK" evidence="12">
    <location>
        <begin position="193"/>
        <end position="225"/>
    </location>
</feature>
<evidence type="ECO:0000256" key="10">
    <source>
        <dbReference type="ARBA" id="ARBA00023043"/>
    </source>
</evidence>
<evidence type="ECO:0000256" key="2">
    <source>
        <dbReference type="ARBA" id="ARBA00004613"/>
    </source>
</evidence>
<dbReference type="InterPro" id="IPR002110">
    <property type="entry name" value="Ankyrin_rpt"/>
</dbReference>
<sequence length="336" mass="38331">MYDEILYDRAQYLGELHFKTLKTKVDSARVFIHKKKYDEALIIYYDVINKLKRSLGESHPEVLAVWANIASVLSYKGEFEKAYEINTGVYKKFKATLGEKCKENLFVKLNIGSIHLKSGKLKEALEAFQDVHKGFNYVFGPNHENTIKVEAWVRYLKFQMSPEVLENRCPIVDLNGVEVTGNKDTDDCIPDYESKWPLHHAAENGDVNTVKGLLLRGAPYCEKDCDGKTPLQLTSNEEIKLLLNLAKCLFRHVRNGSDCDILEYRAVIHARDRNGYSALHWIAYHGNQSALRQILEAGVDITHVSNKGNTALHLAVFQRSQEKLLKSCCNERRGVN</sequence>
<keyword evidence="3" id="KW-0268">Exocytosis</keyword>
<keyword evidence="11" id="KW-1053">Target membrane</keyword>
<organism evidence="13 14">
    <name type="scientific">Trichonephila clavata</name>
    <name type="common">Joro spider</name>
    <name type="synonym">Nephila clavata</name>
    <dbReference type="NCBI Taxonomy" id="2740835"/>
    <lineage>
        <taxon>Eukaryota</taxon>
        <taxon>Metazoa</taxon>
        <taxon>Ecdysozoa</taxon>
        <taxon>Arthropoda</taxon>
        <taxon>Chelicerata</taxon>
        <taxon>Arachnida</taxon>
        <taxon>Araneae</taxon>
        <taxon>Araneomorphae</taxon>
        <taxon>Entelegynae</taxon>
        <taxon>Araneoidea</taxon>
        <taxon>Nephilidae</taxon>
        <taxon>Trichonephila</taxon>
    </lineage>
</organism>
<dbReference type="Pfam" id="PF12796">
    <property type="entry name" value="Ank_2"/>
    <property type="match status" value="1"/>
</dbReference>
<keyword evidence="10 12" id="KW-0040">ANK repeat</keyword>
<dbReference type="PANTHER" id="PTHR24161:SF85">
    <property type="entry name" value="PALMITOYLTRANSFERASE HIP14"/>
    <property type="match status" value="1"/>
</dbReference>
<evidence type="ECO:0000256" key="5">
    <source>
        <dbReference type="ARBA" id="ARBA00022537"/>
    </source>
</evidence>
<dbReference type="OrthoDB" id="10012027at2759"/>
<dbReference type="InterPro" id="IPR011990">
    <property type="entry name" value="TPR-like_helical_dom_sf"/>
</dbReference>
<evidence type="ECO:0000256" key="4">
    <source>
        <dbReference type="ARBA" id="ARBA00022525"/>
    </source>
</evidence>
<dbReference type="EMBL" id="BMAO01012089">
    <property type="protein sequence ID" value="GFQ78950.1"/>
    <property type="molecule type" value="Genomic_DNA"/>
</dbReference>
<keyword evidence="14" id="KW-1185">Reference proteome</keyword>
<keyword evidence="5" id="KW-1052">Target cell membrane</keyword>
<keyword evidence="8" id="KW-0677">Repeat</keyword>
<keyword evidence="4" id="KW-0964">Secreted</keyword>
<dbReference type="SMART" id="SM00248">
    <property type="entry name" value="ANK"/>
    <property type="match status" value="3"/>
</dbReference>
<dbReference type="SUPFAM" id="SSF48452">
    <property type="entry name" value="TPR-like"/>
    <property type="match status" value="1"/>
</dbReference>
<keyword evidence="6" id="KW-0800">Toxin</keyword>
<evidence type="ECO:0000256" key="9">
    <source>
        <dbReference type="ARBA" id="ARBA00023028"/>
    </source>
</evidence>
<keyword evidence="9" id="KW-0638">Presynaptic neurotoxin</keyword>
<evidence type="ECO:0000256" key="1">
    <source>
        <dbReference type="ARBA" id="ARBA00004175"/>
    </source>
</evidence>
<dbReference type="PROSITE" id="PS50088">
    <property type="entry name" value="ANK_REPEAT"/>
    <property type="match status" value="2"/>
</dbReference>
<evidence type="ECO:0000256" key="12">
    <source>
        <dbReference type="PROSITE-ProRule" id="PRU00023"/>
    </source>
</evidence>
<dbReference type="PROSITE" id="PS50297">
    <property type="entry name" value="ANK_REP_REGION"/>
    <property type="match status" value="2"/>
</dbReference>
<evidence type="ECO:0000313" key="14">
    <source>
        <dbReference type="Proteomes" id="UP000887116"/>
    </source>
</evidence>
<evidence type="ECO:0000256" key="6">
    <source>
        <dbReference type="ARBA" id="ARBA00022656"/>
    </source>
</evidence>
<evidence type="ECO:0000256" key="11">
    <source>
        <dbReference type="ARBA" id="ARBA00023298"/>
    </source>
</evidence>